<dbReference type="AlphaFoldDB" id="A0A085MNQ5"/>
<keyword evidence="3" id="KW-1185">Reference proteome</keyword>
<accession>A0A085MNQ5</accession>
<feature type="region of interest" description="Disordered" evidence="1">
    <location>
        <begin position="111"/>
        <end position="147"/>
    </location>
</feature>
<evidence type="ECO:0000313" key="2">
    <source>
        <dbReference type="EMBL" id="KFD58851.1"/>
    </source>
</evidence>
<gene>
    <name evidence="2" type="ORF">M513_00014</name>
</gene>
<organism evidence="2 3">
    <name type="scientific">Trichuris suis</name>
    <name type="common">pig whipworm</name>
    <dbReference type="NCBI Taxonomy" id="68888"/>
    <lineage>
        <taxon>Eukaryota</taxon>
        <taxon>Metazoa</taxon>
        <taxon>Ecdysozoa</taxon>
        <taxon>Nematoda</taxon>
        <taxon>Enoplea</taxon>
        <taxon>Dorylaimia</taxon>
        <taxon>Trichinellida</taxon>
        <taxon>Trichuridae</taxon>
        <taxon>Trichuris</taxon>
    </lineage>
</organism>
<evidence type="ECO:0000313" key="3">
    <source>
        <dbReference type="Proteomes" id="UP000030764"/>
    </source>
</evidence>
<dbReference type="Proteomes" id="UP000030764">
    <property type="component" value="Unassembled WGS sequence"/>
</dbReference>
<dbReference type="EMBL" id="KL363182">
    <property type="protein sequence ID" value="KFD58851.1"/>
    <property type="molecule type" value="Genomic_DNA"/>
</dbReference>
<proteinExistence type="predicted"/>
<protein>
    <submittedName>
        <fullName evidence="2">Uncharacterized protein</fullName>
    </submittedName>
</protein>
<sequence length="147" mass="17018">MERSVNADIESESLIHMLLWHSKLGPTLYRDQCLYKRYGSGNKKIEKTRKSFPLSSKLILTLDGLTVENEVWSSCAYRLSASTTRSIYHRNDKIMTATEVTVGRRKVVILNSTNKESKKPDVVEGKRHRHQDRPQRKSTLNKEEETL</sequence>
<evidence type="ECO:0000256" key="1">
    <source>
        <dbReference type="SAM" id="MobiDB-lite"/>
    </source>
</evidence>
<reference evidence="2 3" key="1">
    <citation type="journal article" date="2014" name="Nat. Genet.">
        <title>Genome and transcriptome of the porcine whipworm Trichuris suis.</title>
        <authorList>
            <person name="Jex A.R."/>
            <person name="Nejsum P."/>
            <person name="Schwarz E.M."/>
            <person name="Hu L."/>
            <person name="Young N.D."/>
            <person name="Hall R.S."/>
            <person name="Korhonen P.K."/>
            <person name="Liao S."/>
            <person name="Thamsborg S."/>
            <person name="Xia J."/>
            <person name="Xu P."/>
            <person name="Wang S."/>
            <person name="Scheerlinck J.P."/>
            <person name="Hofmann A."/>
            <person name="Sternberg P.W."/>
            <person name="Wang J."/>
            <person name="Gasser R.B."/>
        </authorList>
    </citation>
    <scope>NUCLEOTIDE SEQUENCE [LARGE SCALE GENOMIC DNA]</scope>
    <source>
        <strain evidence="2">DCEP-RM93M</strain>
    </source>
</reference>
<name>A0A085MNQ5_9BILA</name>
<feature type="compositionally biased region" description="Basic and acidic residues" evidence="1">
    <location>
        <begin position="132"/>
        <end position="147"/>
    </location>
</feature>
<feature type="compositionally biased region" description="Basic and acidic residues" evidence="1">
    <location>
        <begin position="115"/>
        <end position="125"/>
    </location>
</feature>